<organism evidence="2">
    <name type="scientific">Cotesia chilonis</name>
    <dbReference type="NCBI Taxonomy" id="89804"/>
    <lineage>
        <taxon>Eukaryota</taxon>
        <taxon>Metazoa</taxon>
        <taxon>Ecdysozoa</taxon>
        <taxon>Arthropoda</taxon>
        <taxon>Hexapoda</taxon>
        <taxon>Insecta</taxon>
        <taxon>Pterygota</taxon>
        <taxon>Neoptera</taxon>
        <taxon>Endopterygota</taxon>
        <taxon>Hymenoptera</taxon>
        <taxon>Apocrita</taxon>
        <taxon>Ichneumonoidea</taxon>
        <taxon>Braconidae</taxon>
        <taxon>Microgastrinae</taxon>
        <taxon>Cotesia</taxon>
    </lineage>
</organism>
<evidence type="ECO:0000259" key="1">
    <source>
        <dbReference type="Pfam" id="PF22749"/>
    </source>
</evidence>
<dbReference type="GO" id="GO:0031048">
    <property type="term" value="P:regulatory ncRNA-mediated heterochromatin formation"/>
    <property type="evidence" value="ECO:0007669"/>
    <property type="project" value="TreeGrafter"/>
</dbReference>
<dbReference type="PANTHER" id="PTHR21357:SF4">
    <property type="entry name" value="FAM172 FAMILY PROTEIN HOMOLOG CG10038"/>
    <property type="match status" value="1"/>
</dbReference>
<dbReference type="AlphaFoldDB" id="A0A411G7X9"/>
<dbReference type="InterPro" id="IPR029058">
    <property type="entry name" value="AB_hydrolase_fold"/>
</dbReference>
<dbReference type="Pfam" id="PF22749">
    <property type="entry name" value="Arb2"/>
    <property type="match status" value="1"/>
</dbReference>
<dbReference type="GO" id="GO:0005634">
    <property type="term" value="C:nucleus"/>
    <property type="evidence" value="ECO:0007669"/>
    <property type="project" value="TreeGrafter"/>
</dbReference>
<feature type="domain" description="Arb2" evidence="1">
    <location>
        <begin position="70"/>
        <end position="317"/>
    </location>
</feature>
<dbReference type="SUPFAM" id="SSF53474">
    <property type="entry name" value="alpha/beta-Hydrolases"/>
    <property type="match status" value="1"/>
</dbReference>
<protein>
    <submittedName>
        <fullName evidence="2">Putative UPF0528 protein CG10038</fullName>
    </submittedName>
</protein>
<name>A0A411G7X9_9HYME</name>
<dbReference type="InterPro" id="IPR048263">
    <property type="entry name" value="Arb2"/>
</dbReference>
<sequence>MASAASRRVVRILSTICYINTQFNREFYNIYTQNNKSLVCVFNSSLKSPSTCYMSSTNKQSTMTSAAMTFPSNLKDFGYDFDEEGRLRKLDPKTGSLTNDGFEFNVSEDAQYNQKRYEALGEVINQYVYELLEKEGLKRLPVPKDSDVPLEFRSFVFASDNAFTNKKLMILIHGSGVVRAGQWARRLIINDNLKSGTQLPYIKKAKELGYGIIVLNTNDNRRIINEENKSIEGSEDPHDHMETVWSQYIQPSAATDIAIVAHSYGGVCTVEFAHRHPDEFKKRVFAIGFTDSVHILPRKGCDHVVKVSKNWVSSEQPLDTPVDCPSDDVPCVSAGHPVHEMTSWSCIESLFKFLEEHYNNRVKGKD</sequence>
<dbReference type="EMBL" id="MH366192">
    <property type="protein sequence ID" value="QBB02001.1"/>
    <property type="molecule type" value="mRNA"/>
</dbReference>
<dbReference type="InterPro" id="IPR053858">
    <property type="entry name" value="Arb2_dom"/>
</dbReference>
<dbReference type="Gene3D" id="3.40.50.1820">
    <property type="entry name" value="alpha/beta hydrolase"/>
    <property type="match status" value="1"/>
</dbReference>
<reference evidence="2" key="1">
    <citation type="submission" date="2018-05" db="EMBL/GenBank/DDBJ databases">
        <title>Proteins involved in passive avoidance of endoparasitoid Cotesia chilonis to evade its host Chilo suppressalis immune responses.</title>
        <authorList>
            <person name="Teng Z."/>
            <person name="Ye X."/>
            <person name="Wu H."/>
            <person name="Xiong S."/>
            <person name="Xu G."/>
            <person name="Fang Q."/>
            <person name="Ye G."/>
        </authorList>
    </citation>
    <scope>NUCLEOTIDE SEQUENCE</scope>
    <source>
        <tissue evidence="2">Ovary</tissue>
    </source>
</reference>
<dbReference type="GO" id="GO:0035197">
    <property type="term" value="F:siRNA binding"/>
    <property type="evidence" value="ECO:0007669"/>
    <property type="project" value="TreeGrafter"/>
</dbReference>
<accession>A0A411G7X9</accession>
<evidence type="ECO:0000313" key="2">
    <source>
        <dbReference type="EMBL" id="QBB02001.1"/>
    </source>
</evidence>
<proteinExistence type="evidence at transcript level"/>
<dbReference type="PANTHER" id="PTHR21357">
    <property type="entry name" value="FAM172 FAMILY PROTEIN HOMOLOG CG10038"/>
    <property type="match status" value="1"/>
</dbReference>